<dbReference type="PROSITE" id="PS50253">
    <property type="entry name" value="COX3"/>
    <property type="match status" value="1"/>
</dbReference>
<dbReference type="PANTHER" id="PTHR11403">
    <property type="entry name" value="CYTOCHROME C OXIDASE SUBUNIT III"/>
    <property type="match status" value="1"/>
</dbReference>
<proteinExistence type="inferred from homology"/>
<keyword evidence="3" id="KW-1003">Cell membrane</keyword>
<evidence type="ECO:0000313" key="11">
    <source>
        <dbReference type="Proteomes" id="UP001524587"/>
    </source>
</evidence>
<keyword evidence="6 8" id="KW-0472">Membrane</keyword>
<dbReference type="Proteomes" id="UP001524587">
    <property type="component" value="Unassembled WGS sequence"/>
</dbReference>
<dbReference type="InterPro" id="IPR024791">
    <property type="entry name" value="Cyt_c/ubiquinol_Oxase_su3"/>
</dbReference>
<comment type="subcellular location">
    <subcellularLocation>
        <location evidence="1 7">Cell membrane</location>
        <topology evidence="1 7">Multi-pass membrane protein</topology>
    </subcellularLocation>
</comment>
<sequence>MSRHPGLNLAHADEKAHAEAEPLLFGFWVFLMSDLVLFALLFATYATMMGVTAGGPGPKQLFELGPAAIETAALLCSSLAYGMATLVMKYERGRVWLLFWLGAALLLGLVFLCFEIDDFVGMFAKGGGIGRSGQLSAFFALVGTHGLHVTFGCLWIVVMMIQVLVFGAERRDNKTERERLLADRVQTRILRLGLFWHFLDIVWIGIFSVVYLQGLTA</sequence>
<keyword evidence="5 8" id="KW-1133">Transmembrane helix</keyword>
<feature type="transmembrane region" description="Helical" evidence="8">
    <location>
        <begin position="189"/>
        <end position="212"/>
    </location>
</feature>
<dbReference type="InterPro" id="IPR035973">
    <property type="entry name" value="Cyt_c_oxidase_su3-like_sf"/>
</dbReference>
<feature type="transmembrane region" description="Helical" evidence="8">
    <location>
        <begin position="23"/>
        <end position="47"/>
    </location>
</feature>
<gene>
    <name evidence="10" type="ORF">NFI95_10370</name>
</gene>
<dbReference type="EMBL" id="JAMSKV010000008">
    <property type="protein sequence ID" value="MCQ8278856.1"/>
    <property type="molecule type" value="Genomic_DNA"/>
</dbReference>
<comment type="similarity">
    <text evidence="2 7">Belongs to the cytochrome c oxidase subunit 3 family.</text>
</comment>
<keyword evidence="4 7" id="KW-0812">Transmembrane</keyword>
<name>A0ABT1W7J7_9PROT</name>
<evidence type="ECO:0000256" key="3">
    <source>
        <dbReference type="ARBA" id="ARBA00022475"/>
    </source>
</evidence>
<dbReference type="SUPFAM" id="SSF81452">
    <property type="entry name" value="Cytochrome c oxidase subunit III-like"/>
    <property type="match status" value="1"/>
</dbReference>
<dbReference type="Gene3D" id="1.20.120.80">
    <property type="entry name" value="Cytochrome c oxidase, subunit III, four-helix bundle"/>
    <property type="match status" value="1"/>
</dbReference>
<comment type="caution">
    <text evidence="10">The sequence shown here is derived from an EMBL/GenBank/DDBJ whole genome shotgun (WGS) entry which is preliminary data.</text>
</comment>
<evidence type="ECO:0000256" key="6">
    <source>
        <dbReference type="ARBA" id="ARBA00023136"/>
    </source>
</evidence>
<evidence type="ECO:0000256" key="4">
    <source>
        <dbReference type="ARBA" id="ARBA00022692"/>
    </source>
</evidence>
<organism evidence="10 11">
    <name type="scientific">Endosaccharibacter trunci</name>
    <dbReference type="NCBI Taxonomy" id="2812733"/>
    <lineage>
        <taxon>Bacteria</taxon>
        <taxon>Pseudomonadati</taxon>
        <taxon>Pseudomonadota</taxon>
        <taxon>Alphaproteobacteria</taxon>
        <taxon>Acetobacterales</taxon>
        <taxon>Acetobacteraceae</taxon>
        <taxon>Endosaccharibacter</taxon>
    </lineage>
</organism>
<accession>A0ABT1W7J7</accession>
<evidence type="ECO:0000256" key="1">
    <source>
        <dbReference type="ARBA" id="ARBA00004651"/>
    </source>
</evidence>
<feature type="transmembrane region" description="Helical" evidence="8">
    <location>
        <begin position="67"/>
        <end position="88"/>
    </location>
</feature>
<evidence type="ECO:0000256" key="5">
    <source>
        <dbReference type="ARBA" id="ARBA00022989"/>
    </source>
</evidence>
<evidence type="ECO:0000256" key="7">
    <source>
        <dbReference type="RuleBase" id="RU003376"/>
    </source>
</evidence>
<evidence type="ECO:0000259" key="9">
    <source>
        <dbReference type="PROSITE" id="PS50253"/>
    </source>
</evidence>
<feature type="domain" description="Heme-copper oxidase subunit III family profile" evidence="9">
    <location>
        <begin position="1"/>
        <end position="215"/>
    </location>
</feature>
<dbReference type="PANTHER" id="PTHR11403:SF2">
    <property type="entry name" value="CYTOCHROME BO(3) UBIQUINOL OXIDASE SUBUNIT 3"/>
    <property type="match status" value="1"/>
</dbReference>
<feature type="transmembrane region" description="Helical" evidence="8">
    <location>
        <begin position="95"/>
        <end position="117"/>
    </location>
</feature>
<evidence type="ECO:0000313" key="10">
    <source>
        <dbReference type="EMBL" id="MCQ8278856.1"/>
    </source>
</evidence>
<feature type="transmembrane region" description="Helical" evidence="8">
    <location>
        <begin position="137"/>
        <end position="168"/>
    </location>
</feature>
<dbReference type="InterPro" id="IPR013833">
    <property type="entry name" value="Cyt_c_oxidase_su3_a-hlx"/>
</dbReference>
<reference evidence="10 11" key="1">
    <citation type="submission" date="2022-06" db="EMBL/GenBank/DDBJ databases">
        <title>Endosaccharibacter gen. nov., sp. nov., endophytic bacteria isolated from sugarcane.</title>
        <authorList>
            <person name="Pitiwittayakul N."/>
            <person name="Yukphan P."/>
            <person name="Charoenyingcharoen P."/>
            <person name="Tanasupawat S."/>
        </authorList>
    </citation>
    <scope>NUCLEOTIDE SEQUENCE [LARGE SCALE GENOMIC DNA]</scope>
    <source>
        <strain evidence="10 11">KSS8</strain>
    </source>
</reference>
<dbReference type="RefSeq" id="WP_422864337.1">
    <property type="nucleotide sequence ID" value="NZ_JAMSKV010000008.1"/>
</dbReference>
<evidence type="ECO:0000256" key="2">
    <source>
        <dbReference type="ARBA" id="ARBA00010581"/>
    </source>
</evidence>
<keyword evidence="11" id="KW-1185">Reference proteome</keyword>
<protein>
    <submittedName>
        <fullName evidence="10">Cytochrome o ubiquinol oxidase subunit III</fullName>
    </submittedName>
</protein>
<dbReference type="InterPro" id="IPR000298">
    <property type="entry name" value="Cyt_c_oxidase-like_su3"/>
</dbReference>
<evidence type="ECO:0000256" key="8">
    <source>
        <dbReference type="SAM" id="Phobius"/>
    </source>
</evidence>